<dbReference type="AlphaFoldDB" id="A0A679J711"/>
<evidence type="ECO:0000259" key="4">
    <source>
        <dbReference type="Pfam" id="PF00496"/>
    </source>
</evidence>
<dbReference type="Gene3D" id="3.40.190.10">
    <property type="entry name" value="Periplasmic binding protein-like II"/>
    <property type="match status" value="1"/>
</dbReference>
<dbReference type="CDD" id="cd08502">
    <property type="entry name" value="PBP2_NikA_DppA_OppA_like_16"/>
    <property type="match status" value="1"/>
</dbReference>
<dbReference type="PROSITE" id="PS51318">
    <property type="entry name" value="TAT"/>
    <property type="match status" value="1"/>
</dbReference>
<dbReference type="InterPro" id="IPR006311">
    <property type="entry name" value="TAT_signal"/>
</dbReference>
<dbReference type="GO" id="GO:0030288">
    <property type="term" value="C:outer membrane-bounded periplasmic space"/>
    <property type="evidence" value="ECO:0007669"/>
    <property type="project" value="UniProtKB-ARBA"/>
</dbReference>
<dbReference type="InterPro" id="IPR000914">
    <property type="entry name" value="SBP_5_dom"/>
</dbReference>
<dbReference type="Pfam" id="PF00496">
    <property type="entry name" value="SBP_bac_5"/>
    <property type="match status" value="1"/>
</dbReference>
<evidence type="ECO:0000313" key="5">
    <source>
        <dbReference type="EMBL" id="CAA2102495.1"/>
    </source>
</evidence>
<dbReference type="SUPFAM" id="SSF53850">
    <property type="entry name" value="Periplasmic binding protein-like II"/>
    <property type="match status" value="1"/>
</dbReference>
<proteinExistence type="inferred from homology"/>
<dbReference type="PANTHER" id="PTHR30290">
    <property type="entry name" value="PERIPLASMIC BINDING COMPONENT OF ABC TRANSPORTER"/>
    <property type="match status" value="1"/>
</dbReference>
<dbReference type="PANTHER" id="PTHR30290:SF38">
    <property type="entry name" value="D,D-DIPEPTIDE-BINDING PERIPLASMIC PROTEIN DDPA-RELATED"/>
    <property type="match status" value="1"/>
</dbReference>
<dbReference type="GO" id="GO:0015833">
    <property type="term" value="P:peptide transport"/>
    <property type="evidence" value="ECO:0007669"/>
    <property type="project" value="TreeGrafter"/>
</dbReference>
<feature type="chain" id="PRO_5025492243" evidence="3">
    <location>
        <begin position="44"/>
        <end position="529"/>
    </location>
</feature>
<comment type="similarity">
    <text evidence="1">Belongs to the bacterial solute-binding protein 5 family.</text>
</comment>
<keyword evidence="2 3" id="KW-0732">Signal</keyword>
<sequence>MPHVGSSPHLALPRLPLLSRRTLLGASLLAMLCAALPQQQAHAQGPRNFATLAMVAEPQTLDPMASTADLVGTIMQHVYETLYTFDAKWNVVPMLAEGMPKISADGKTYAITLRKGVMLHNGRELTADDVVASLQRWMDQSPRGKAVGKEIDSLKAKGPLAVEVVLKEPYAPLLSQFALPSGMAAIMAKDSIASPLKDFVGTGPYKFKERRPDQFVLLTRFDKYAARKEPASGYGGKREAAIEELRFVPVPNASTRVEGALAGQYDFADLLPVEALPRLEKSGGKTVPIMTPSFGFPYLVLNTKEGVAASQPVRQAIQMALGEGEMLAAGFGDTRFFVAEANHFPKGSPFYSAAGADQYNQRNAAKAKEAAAKAGYKGEPIRVLTSRQYDFHYNMALLMAEQLKRAGFKVDLNVVDWATLVQRRNDAKLWDIYVTHSGQFPEPMLSPPQLGDGAPGWWETPAKKAALQAFNVESDPAKRGALWGKVQQVVYDEVPYINVGKFNGLSAKSPALDNYVPATWPFFWNAKIK</sequence>
<protein>
    <submittedName>
        <fullName evidence="5">Oligopeptide-binding protein AppA</fullName>
    </submittedName>
</protein>
<organism evidence="5">
    <name type="scientific">Variovorax paradoxus</name>
    <dbReference type="NCBI Taxonomy" id="34073"/>
    <lineage>
        <taxon>Bacteria</taxon>
        <taxon>Pseudomonadati</taxon>
        <taxon>Pseudomonadota</taxon>
        <taxon>Betaproteobacteria</taxon>
        <taxon>Burkholderiales</taxon>
        <taxon>Comamonadaceae</taxon>
        <taxon>Variovorax</taxon>
    </lineage>
</organism>
<evidence type="ECO:0000256" key="2">
    <source>
        <dbReference type="ARBA" id="ARBA00022729"/>
    </source>
</evidence>
<dbReference type="Gene3D" id="3.10.105.10">
    <property type="entry name" value="Dipeptide-binding Protein, Domain 3"/>
    <property type="match status" value="1"/>
</dbReference>
<feature type="domain" description="Solute-binding protein family 5" evidence="4">
    <location>
        <begin position="90"/>
        <end position="441"/>
    </location>
</feature>
<dbReference type="GO" id="GO:1904680">
    <property type="term" value="F:peptide transmembrane transporter activity"/>
    <property type="evidence" value="ECO:0007669"/>
    <property type="project" value="TreeGrafter"/>
</dbReference>
<dbReference type="GO" id="GO:0043190">
    <property type="term" value="C:ATP-binding cassette (ABC) transporter complex"/>
    <property type="evidence" value="ECO:0007669"/>
    <property type="project" value="InterPro"/>
</dbReference>
<dbReference type="EMBL" id="LR743507">
    <property type="protein sequence ID" value="CAA2102495.1"/>
    <property type="molecule type" value="Genomic_DNA"/>
</dbReference>
<evidence type="ECO:0000256" key="3">
    <source>
        <dbReference type="SAM" id="SignalP"/>
    </source>
</evidence>
<evidence type="ECO:0000256" key="1">
    <source>
        <dbReference type="ARBA" id="ARBA00005695"/>
    </source>
</evidence>
<gene>
    <name evidence="5" type="primary">appA_1</name>
    <name evidence="5" type="ORF">VVAX_01784</name>
</gene>
<dbReference type="InterPro" id="IPR030678">
    <property type="entry name" value="Peptide/Ni-bd"/>
</dbReference>
<name>A0A679J711_VARPD</name>
<accession>A0A679J711</accession>
<dbReference type="PIRSF" id="PIRSF002741">
    <property type="entry name" value="MppA"/>
    <property type="match status" value="1"/>
</dbReference>
<dbReference type="RefSeq" id="WP_339089470.1">
    <property type="nucleotide sequence ID" value="NZ_LR743507.1"/>
</dbReference>
<feature type="signal peptide" evidence="3">
    <location>
        <begin position="1"/>
        <end position="43"/>
    </location>
</feature>
<reference evidence="5" key="1">
    <citation type="submission" date="2019-12" db="EMBL/GenBank/DDBJ databases">
        <authorList>
            <person name="Cremers G."/>
        </authorList>
    </citation>
    <scope>NUCLEOTIDE SEQUENCE</scope>
    <source>
        <strain evidence="5">Vvax</strain>
    </source>
</reference>
<dbReference type="InterPro" id="IPR039424">
    <property type="entry name" value="SBP_5"/>
</dbReference>